<sequence>MYIDLSGDLIATRLSADLGLIKPTATISSTSNMSVTSSNANGAAIILDVSSTLFTAVYKSDRPIVLIPEGDRYVPTDANEMINGVPASRVKGAIMVDGDLETDLTSSSSTLILYTASGKTSAQSTLVFSGMTEGNSEEELIAKLFSSPIDKTGGEGGSSEHTLQTQTG</sequence>
<dbReference type="KEGG" id="aace:A0U92_01645"/>
<feature type="compositionally biased region" description="Polar residues" evidence="1">
    <location>
        <begin position="159"/>
        <end position="168"/>
    </location>
</feature>
<dbReference type="AlphaFoldDB" id="A0A1U9KD01"/>
<gene>
    <name evidence="2" type="ORF">A0U92_01645</name>
</gene>
<dbReference type="EMBL" id="CP014692">
    <property type="protein sequence ID" value="AQS83684.1"/>
    <property type="molecule type" value="Genomic_DNA"/>
</dbReference>
<dbReference type="RefSeq" id="WP_077811714.1">
    <property type="nucleotide sequence ID" value="NZ_CP014692.1"/>
</dbReference>
<evidence type="ECO:0000256" key="1">
    <source>
        <dbReference type="SAM" id="MobiDB-lite"/>
    </source>
</evidence>
<keyword evidence="3" id="KW-1185">Reference proteome</keyword>
<name>A0A1U9KD01_ACEAC</name>
<feature type="region of interest" description="Disordered" evidence="1">
    <location>
        <begin position="148"/>
        <end position="168"/>
    </location>
</feature>
<evidence type="ECO:0000313" key="3">
    <source>
        <dbReference type="Proteomes" id="UP000188937"/>
    </source>
</evidence>
<accession>A0A1U9KD01</accession>
<organism evidence="2 3">
    <name type="scientific">Acetobacter aceti</name>
    <dbReference type="NCBI Taxonomy" id="435"/>
    <lineage>
        <taxon>Bacteria</taxon>
        <taxon>Pseudomonadati</taxon>
        <taxon>Pseudomonadota</taxon>
        <taxon>Alphaproteobacteria</taxon>
        <taxon>Acetobacterales</taxon>
        <taxon>Acetobacteraceae</taxon>
        <taxon>Acetobacter</taxon>
        <taxon>Acetobacter subgen. Acetobacter</taxon>
    </lineage>
</organism>
<proteinExistence type="predicted"/>
<dbReference type="Proteomes" id="UP000188937">
    <property type="component" value="Chromosome"/>
</dbReference>
<dbReference type="OrthoDB" id="7227728at2"/>
<evidence type="ECO:0000313" key="2">
    <source>
        <dbReference type="EMBL" id="AQS83684.1"/>
    </source>
</evidence>
<protein>
    <submittedName>
        <fullName evidence="2">Uncharacterized protein</fullName>
    </submittedName>
</protein>
<reference evidence="2 3" key="1">
    <citation type="submission" date="2016-03" db="EMBL/GenBank/DDBJ databases">
        <title>Acetic acid bacteria sequencing.</title>
        <authorList>
            <person name="Brandt J."/>
            <person name="Jakob F."/>
            <person name="Vogel R.F."/>
        </authorList>
    </citation>
    <scope>NUCLEOTIDE SEQUENCE [LARGE SCALE GENOMIC DNA]</scope>
    <source>
        <strain evidence="2 3">TMW2.1153</strain>
    </source>
</reference>